<protein>
    <submittedName>
        <fullName evidence="1">Uncharacterized protein</fullName>
    </submittedName>
</protein>
<dbReference type="EMBL" id="FOTQ01000004">
    <property type="protein sequence ID" value="SFM11230.1"/>
    <property type="molecule type" value="Genomic_DNA"/>
</dbReference>
<dbReference type="AlphaFoldDB" id="A0A1I4N7I2"/>
<reference evidence="1 2" key="1">
    <citation type="submission" date="2016-10" db="EMBL/GenBank/DDBJ databases">
        <authorList>
            <person name="de Groot N.N."/>
        </authorList>
    </citation>
    <scope>NUCLEOTIDE SEQUENCE [LARGE SCALE GENOMIC DNA]</scope>
    <source>
        <strain evidence="1 2">DSM 15283</strain>
    </source>
</reference>
<dbReference type="STRING" id="254406.SAMN04488042_10418"/>
<dbReference type="Proteomes" id="UP000199144">
    <property type="component" value="Unassembled WGS sequence"/>
</dbReference>
<keyword evidence="2" id="KW-1185">Reference proteome</keyword>
<organism evidence="1 2">
    <name type="scientific">Shimia aestuarii</name>
    <dbReference type="NCBI Taxonomy" id="254406"/>
    <lineage>
        <taxon>Bacteria</taxon>
        <taxon>Pseudomonadati</taxon>
        <taxon>Pseudomonadota</taxon>
        <taxon>Alphaproteobacteria</taxon>
        <taxon>Rhodobacterales</taxon>
        <taxon>Roseobacteraceae</taxon>
    </lineage>
</organism>
<evidence type="ECO:0000313" key="2">
    <source>
        <dbReference type="Proteomes" id="UP000199144"/>
    </source>
</evidence>
<proteinExistence type="predicted"/>
<dbReference type="RefSeq" id="WP_093093922.1">
    <property type="nucleotide sequence ID" value="NZ_FOTQ01000004.1"/>
</dbReference>
<sequence length="150" mass="16930">MIEHDGWLYAPVTMKHGLSEHILAEARRVSGLFEARNGLTLTSAYLWDIAVIAGLLREDQTERATLHARAVINRTKARKYETIIPVQYTGDKVTRLPNGPVAEVKLLEEWRGSSLTTAMFRNLVVIWRRLERGEFFEALQAALTVIGGVE</sequence>
<evidence type="ECO:0000313" key="1">
    <source>
        <dbReference type="EMBL" id="SFM11230.1"/>
    </source>
</evidence>
<gene>
    <name evidence="1" type="ORF">SAMN04488042_10418</name>
</gene>
<name>A0A1I4N7I2_9RHOB</name>
<accession>A0A1I4N7I2</accession>